<dbReference type="EMBL" id="FOGG01000047">
    <property type="protein sequence ID" value="SES23946.1"/>
    <property type="molecule type" value="Genomic_DNA"/>
</dbReference>
<evidence type="ECO:0000313" key="2">
    <source>
        <dbReference type="Proteomes" id="UP000199572"/>
    </source>
</evidence>
<evidence type="ECO:0000313" key="1">
    <source>
        <dbReference type="EMBL" id="SES23946.1"/>
    </source>
</evidence>
<dbReference type="AlphaFoldDB" id="A0A1H9VQB3"/>
<sequence>MSTIMYAPKYINRIAKALIIWFSMIPPALAQLKHAAHIIDPANLKAGQRLILIDADAKVINLAGKSTMRLFLGHKAERASAEFSFPPVDLSQSIGISITLKNFGAIPVAIEAQCSDANNHKLTLADGAKFYYRSMIILEPGETDTLLITLSRSADSLPPYIGRYFKGMYGLPGGYVRRKENLNLKRITNISIFKTRSQQDCDIGIIAIRTTGNYSLPSALMLSDSFFPFLDEFGQYRYKEWSGKVKSVKNIYDQKYTESAELLQKPSPHGWDKYGGWGDGPTLHSSGHFRVEKYHGKWWLVDPLGKLFWSNGINIVSPSQRTPTVQREHYFTHIPPDGDFLRANLMRKYAQPWSDQLRDTIAMVAHQRLRSWGVNTLAANSDPYLYHFNKTPYTIEIRSGISNPLPDSIDRQELRRVFAQKLSRQDIALAVNDPWCIGFFVDNEIGWPLKNAEKAINDYFSTIQQVLDSVAPNKLYLGCRINSPNFSLIAFKAAAKYCDVISINHYDYNVSDFNQTDGMDRPIIIGEYHFGALDRGLPHPGLRAVSNQTQRGRVYAHFLNQAIKDARFVGAHWFQYSDQVYSARNDGENYQIGFVDICDRPYPEMINAARNISATMYNRRLKDY</sequence>
<name>A0A1H9VQB3_9SPHI</name>
<dbReference type="Gene3D" id="3.20.20.80">
    <property type="entry name" value="Glycosidases"/>
    <property type="match status" value="2"/>
</dbReference>
<reference evidence="1 2" key="1">
    <citation type="submission" date="2016-10" db="EMBL/GenBank/DDBJ databases">
        <authorList>
            <person name="de Groot N.N."/>
        </authorList>
    </citation>
    <scope>NUCLEOTIDE SEQUENCE [LARGE SCALE GENOMIC DNA]</scope>
    <source>
        <strain evidence="1 2">DSM 18610</strain>
    </source>
</reference>
<dbReference type="SUPFAM" id="SSF51445">
    <property type="entry name" value="(Trans)glycosidases"/>
    <property type="match status" value="1"/>
</dbReference>
<protein>
    <recommendedName>
        <fullName evidence="3">Beta-galactosidase</fullName>
    </recommendedName>
</protein>
<dbReference type="InterPro" id="IPR017853">
    <property type="entry name" value="GH"/>
</dbReference>
<keyword evidence="2" id="KW-1185">Reference proteome</keyword>
<dbReference type="STRING" id="390241.SAMN04488023_14714"/>
<organism evidence="1 2">
    <name type="scientific">Pedobacter rhizosphaerae</name>
    <dbReference type="NCBI Taxonomy" id="390241"/>
    <lineage>
        <taxon>Bacteria</taxon>
        <taxon>Pseudomonadati</taxon>
        <taxon>Bacteroidota</taxon>
        <taxon>Sphingobacteriia</taxon>
        <taxon>Sphingobacteriales</taxon>
        <taxon>Sphingobacteriaceae</taxon>
        <taxon>Pedobacter</taxon>
    </lineage>
</organism>
<dbReference type="Proteomes" id="UP000199572">
    <property type="component" value="Unassembled WGS sequence"/>
</dbReference>
<proteinExistence type="predicted"/>
<evidence type="ECO:0008006" key="3">
    <source>
        <dbReference type="Google" id="ProtNLM"/>
    </source>
</evidence>
<gene>
    <name evidence="1" type="ORF">SAMN04488023_14714</name>
</gene>
<accession>A0A1H9VQB3</accession>